<dbReference type="EMBL" id="CP033897">
    <property type="protein sequence ID" value="AZA10380.1"/>
    <property type="molecule type" value="Genomic_DNA"/>
</dbReference>
<dbReference type="RefSeq" id="WP_123932669.1">
    <property type="nucleotide sequence ID" value="NZ_CP033897.1"/>
</dbReference>
<dbReference type="PANTHER" id="PTHR30177:SF4">
    <property type="entry name" value="OSMOPROTECTANT IMPORT PERMEASE PROTEIN OSMW"/>
    <property type="match status" value="1"/>
</dbReference>
<gene>
    <name evidence="8" type="primary">opuCD</name>
    <name evidence="8" type="ORF">CGERO_00210</name>
</gene>
<dbReference type="InterPro" id="IPR000515">
    <property type="entry name" value="MetI-like"/>
</dbReference>
<comment type="similarity">
    <text evidence="6">Belongs to the binding-protein-dependent transport system permease family.</text>
</comment>
<evidence type="ECO:0000256" key="3">
    <source>
        <dbReference type="ARBA" id="ARBA00022692"/>
    </source>
</evidence>
<keyword evidence="9" id="KW-1185">Reference proteome</keyword>
<evidence type="ECO:0000256" key="2">
    <source>
        <dbReference type="ARBA" id="ARBA00022448"/>
    </source>
</evidence>
<evidence type="ECO:0000256" key="4">
    <source>
        <dbReference type="ARBA" id="ARBA00022989"/>
    </source>
</evidence>
<accession>A0A3G6J1X6</accession>
<dbReference type="GO" id="GO:0055085">
    <property type="term" value="P:transmembrane transport"/>
    <property type="evidence" value="ECO:0007669"/>
    <property type="project" value="InterPro"/>
</dbReference>
<dbReference type="Pfam" id="PF00528">
    <property type="entry name" value="BPD_transp_1"/>
    <property type="match status" value="1"/>
</dbReference>
<keyword evidence="4 6" id="KW-1133">Transmembrane helix</keyword>
<proteinExistence type="inferred from homology"/>
<dbReference type="Proteomes" id="UP000271587">
    <property type="component" value="Chromosome"/>
</dbReference>
<feature type="transmembrane region" description="Helical" evidence="6">
    <location>
        <begin position="81"/>
        <end position="99"/>
    </location>
</feature>
<feature type="domain" description="ABC transmembrane type-1" evidence="7">
    <location>
        <begin position="15"/>
        <end position="197"/>
    </location>
</feature>
<dbReference type="Gene3D" id="1.10.3720.10">
    <property type="entry name" value="MetI-like"/>
    <property type="match status" value="1"/>
</dbReference>
<protein>
    <submittedName>
        <fullName evidence="8">Glycine betaine/carnitine/choline transport system permease protein OpuCD</fullName>
    </submittedName>
</protein>
<feature type="transmembrane region" description="Helical" evidence="6">
    <location>
        <begin position="20"/>
        <end position="41"/>
    </location>
</feature>
<dbReference type="OrthoDB" id="3233284at2"/>
<organism evidence="8 9">
    <name type="scientific">Corynebacterium gerontici</name>
    <dbReference type="NCBI Taxonomy" id="2079234"/>
    <lineage>
        <taxon>Bacteria</taxon>
        <taxon>Bacillati</taxon>
        <taxon>Actinomycetota</taxon>
        <taxon>Actinomycetes</taxon>
        <taxon>Mycobacteriales</taxon>
        <taxon>Corynebacteriaceae</taxon>
        <taxon>Corynebacterium</taxon>
    </lineage>
</organism>
<dbReference type="GO" id="GO:0005886">
    <property type="term" value="C:plasma membrane"/>
    <property type="evidence" value="ECO:0007669"/>
    <property type="project" value="UniProtKB-SubCell"/>
</dbReference>
<feature type="transmembrane region" description="Helical" evidence="6">
    <location>
        <begin position="132"/>
        <end position="159"/>
    </location>
</feature>
<reference evidence="8 9" key="1">
    <citation type="submission" date="2018-11" db="EMBL/GenBank/DDBJ databases">
        <authorList>
            <person name="Kleinhagauer T."/>
            <person name="Glaeser S.P."/>
            <person name="Spergser J."/>
            <person name="Ruckert C."/>
            <person name="Kaempfer P."/>
            <person name="Busse H.-J."/>
        </authorList>
    </citation>
    <scope>NUCLEOTIDE SEQUENCE [LARGE SCALE GENOMIC DNA]</scope>
    <source>
        <strain evidence="8 9">W8</strain>
    </source>
</reference>
<keyword evidence="3 6" id="KW-0812">Transmembrane</keyword>
<comment type="subcellular location">
    <subcellularLocation>
        <location evidence="6">Cell membrane</location>
        <topology evidence="6">Multi-pass membrane protein</topology>
    </subcellularLocation>
    <subcellularLocation>
        <location evidence="1">Membrane</location>
        <topology evidence="1">Multi-pass membrane protein</topology>
    </subcellularLocation>
</comment>
<evidence type="ECO:0000313" key="8">
    <source>
        <dbReference type="EMBL" id="AZA10380.1"/>
    </source>
</evidence>
<dbReference type="CDD" id="cd06261">
    <property type="entry name" value="TM_PBP2"/>
    <property type="match status" value="1"/>
</dbReference>
<evidence type="ECO:0000256" key="5">
    <source>
        <dbReference type="ARBA" id="ARBA00023136"/>
    </source>
</evidence>
<evidence type="ECO:0000259" key="7">
    <source>
        <dbReference type="PROSITE" id="PS50928"/>
    </source>
</evidence>
<dbReference type="PANTHER" id="PTHR30177">
    <property type="entry name" value="GLYCINE BETAINE/L-PROLINE TRANSPORT SYSTEM PERMEASE PROTEIN PROW"/>
    <property type="match status" value="1"/>
</dbReference>
<dbReference type="PROSITE" id="PS50928">
    <property type="entry name" value="ABC_TM1"/>
    <property type="match status" value="1"/>
</dbReference>
<evidence type="ECO:0000256" key="6">
    <source>
        <dbReference type="RuleBase" id="RU363032"/>
    </source>
</evidence>
<dbReference type="KEGG" id="cgk:CGERO_00210"/>
<dbReference type="SUPFAM" id="SSF161098">
    <property type="entry name" value="MetI-like"/>
    <property type="match status" value="1"/>
</dbReference>
<evidence type="ECO:0000256" key="1">
    <source>
        <dbReference type="ARBA" id="ARBA00004141"/>
    </source>
</evidence>
<feature type="transmembrane region" description="Helical" evidence="6">
    <location>
        <begin position="179"/>
        <end position="200"/>
    </location>
</feature>
<dbReference type="InterPro" id="IPR051204">
    <property type="entry name" value="ABC_transp_perm/SBD"/>
</dbReference>
<name>A0A3G6J1X6_9CORY</name>
<keyword evidence="5 6" id="KW-0472">Membrane</keyword>
<evidence type="ECO:0000313" key="9">
    <source>
        <dbReference type="Proteomes" id="UP000271587"/>
    </source>
</evidence>
<sequence length="211" mass="22419">MTWLSHAWLQVWSLLLQHLSLALPAILISIVVATPLGMLAARTKRIGNLLVASTALLYTVPALAMLVILPFIVGFPLRSEINVMTALSLYGIALLVRTATDAFKSVPEHVRTAALAQGVSPQQLLWKVDLPLAIPVLISGIRVVSVSTIGLVTIGALIGVPSLGSLFTDGFQRGINAEVLTGIVLVVLLALLFDVLALAIKRVLAPWEAKA</sequence>
<dbReference type="InterPro" id="IPR035906">
    <property type="entry name" value="MetI-like_sf"/>
</dbReference>
<keyword evidence="2 6" id="KW-0813">Transport</keyword>
<feature type="transmembrane region" description="Helical" evidence="6">
    <location>
        <begin position="48"/>
        <end position="75"/>
    </location>
</feature>
<dbReference type="GO" id="GO:0031460">
    <property type="term" value="P:glycine betaine transport"/>
    <property type="evidence" value="ECO:0007669"/>
    <property type="project" value="TreeGrafter"/>
</dbReference>
<dbReference type="AlphaFoldDB" id="A0A3G6J1X6"/>